<dbReference type="InParanoid" id="A0A6P8I6C2"/>
<protein>
    <submittedName>
        <fullName evidence="2">Uncharacterized protein LOC116298524</fullName>
    </submittedName>
</protein>
<proteinExistence type="predicted"/>
<dbReference type="InterPro" id="IPR032675">
    <property type="entry name" value="LRR_dom_sf"/>
</dbReference>
<dbReference type="RefSeq" id="XP_031562881.1">
    <property type="nucleotide sequence ID" value="XM_031707021.1"/>
</dbReference>
<evidence type="ECO:0000313" key="2">
    <source>
        <dbReference type="RefSeq" id="XP_031562881.1"/>
    </source>
</evidence>
<gene>
    <name evidence="2" type="primary">LOC116298524</name>
</gene>
<reference evidence="2" key="1">
    <citation type="submission" date="2025-08" db="UniProtKB">
        <authorList>
            <consortium name="RefSeq"/>
        </authorList>
    </citation>
    <scope>IDENTIFICATION</scope>
    <source>
        <tissue evidence="2">Tentacle</tissue>
    </source>
</reference>
<dbReference type="KEGG" id="aten:116298524"/>
<dbReference type="Proteomes" id="UP000515163">
    <property type="component" value="Unplaced"/>
</dbReference>
<sequence>MASKAKAGTSSENERKCHRKECRKNKRKDCDNNMCKKCCENCGKACAAHGVHKDAFDVYAPPSYESSEEFHKVQPSAHLENRKKFEEVISVKKPLRRLTFGSDFSVMDDDLTKVVDLWGDQLVVLELGSSDSGCGSYLTDTSVQHLASHCPNLRKLRLESATRVTDKAMIDIMTKCPLLEELHVSGNDKSSGKLTDKTMKLLFEKDVLPNLKQICVTDQIAIKHNTVYRLRSKRHRLRIIAGETDSDSFAHSMVLSMMGMDYGDGLF</sequence>
<dbReference type="GO" id="GO:0031146">
    <property type="term" value="P:SCF-dependent proteasomal ubiquitin-dependent protein catabolic process"/>
    <property type="evidence" value="ECO:0007669"/>
    <property type="project" value="TreeGrafter"/>
</dbReference>
<dbReference type="GeneID" id="116298524"/>
<name>A0A6P8I6C2_ACTTE</name>
<dbReference type="InterPro" id="IPR006553">
    <property type="entry name" value="Leu-rich_rpt_Cys-con_subtyp"/>
</dbReference>
<dbReference type="PANTHER" id="PTHR13318">
    <property type="entry name" value="PARTNER OF PAIRED, ISOFORM B-RELATED"/>
    <property type="match status" value="1"/>
</dbReference>
<dbReference type="SUPFAM" id="SSF52047">
    <property type="entry name" value="RNI-like"/>
    <property type="match status" value="1"/>
</dbReference>
<dbReference type="AlphaFoldDB" id="A0A6P8I6C2"/>
<accession>A0A6P8I6C2</accession>
<dbReference type="GO" id="GO:0019005">
    <property type="term" value="C:SCF ubiquitin ligase complex"/>
    <property type="evidence" value="ECO:0007669"/>
    <property type="project" value="TreeGrafter"/>
</dbReference>
<dbReference type="OrthoDB" id="411372at2759"/>
<evidence type="ECO:0000313" key="1">
    <source>
        <dbReference type="Proteomes" id="UP000515163"/>
    </source>
</evidence>
<organism evidence="1 2">
    <name type="scientific">Actinia tenebrosa</name>
    <name type="common">Australian red waratah sea anemone</name>
    <dbReference type="NCBI Taxonomy" id="6105"/>
    <lineage>
        <taxon>Eukaryota</taxon>
        <taxon>Metazoa</taxon>
        <taxon>Cnidaria</taxon>
        <taxon>Anthozoa</taxon>
        <taxon>Hexacorallia</taxon>
        <taxon>Actiniaria</taxon>
        <taxon>Actiniidae</taxon>
        <taxon>Actinia</taxon>
    </lineage>
</organism>
<dbReference type="Gene3D" id="3.80.10.10">
    <property type="entry name" value="Ribonuclease Inhibitor"/>
    <property type="match status" value="1"/>
</dbReference>
<keyword evidence="1" id="KW-1185">Reference proteome</keyword>
<dbReference type="SMART" id="SM00367">
    <property type="entry name" value="LRR_CC"/>
    <property type="match status" value="3"/>
</dbReference>